<evidence type="ECO:0000313" key="1">
    <source>
        <dbReference type="EMBL" id="QJW98878.1"/>
    </source>
</evidence>
<accession>A0A6M5YYD0</accession>
<proteinExistence type="predicted"/>
<sequence>MATPERSEVSCKIHPMIPAPQPIISRHLNGIPLRSNFVAFSSWTAKSDGPASN</sequence>
<dbReference type="Proteomes" id="UP000503447">
    <property type="component" value="Chromosome"/>
</dbReference>
<gene>
    <name evidence="1" type="ORF">FTUN_6473</name>
</gene>
<evidence type="ECO:0000313" key="2">
    <source>
        <dbReference type="Proteomes" id="UP000503447"/>
    </source>
</evidence>
<keyword evidence="2" id="KW-1185">Reference proteome</keyword>
<protein>
    <submittedName>
        <fullName evidence="1">Uncharacterized protein</fullName>
    </submittedName>
</protein>
<name>A0A6M5YYD0_9BACT</name>
<dbReference type="AlphaFoldDB" id="A0A6M5YYD0"/>
<dbReference type="EMBL" id="CP053452">
    <property type="protein sequence ID" value="QJW98878.1"/>
    <property type="molecule type" value="Genomic_DNA"/>
</dbReference>
<reference evidence="2" key="1">
    <citation type="submission" date="2020-05" db="EMBL/GenBank/DDBJ databases">
        <title>Frigoriglobus tundricola gen. nov., sp. nov., a psychrotolerant cellulolytic planctomycete of the family Gemmataceae with two divergent copies of 16S rRNA gene.</title>
        <authorList>
            <person name="Kulichevskaya I.S."/>
            <person name="Ivanova A.A."/>
            <person name="Naumoff D.G."/>
            <person name="Beletsky A.V."/>
            <person name="Rijpstra W.I.C."/>
            <person name="Sinninghe Damste J.S."/>
            <person name="Mardanov A.V."/>
            <person name="Ravin N.V."/>
            <person name="Dedysh S.N."/>
        </authorList>
    </citation>
    <scope>NUCLEOTIDE SEQUENCE [LARGE SCALE GENOMIC DNA]</scope>
    <source>
        <strain evidence="2">PL17</strain>
    </source>
</reference>
<organism evidence="1 2">
    <name type="scientific">Frigoriglobus tundricola</name>
    <dbReference type="NCBI Taxonomy" id="2774151"/>
    <lineage>
        <taxon>Bacteria</taxon>
        <taxon>Pseudomonadati</taxon>
        <taxon>Planctomycetota</taxon>
        <taxon>Planctomycetia</taxon>
        <taxon>Gemmatales</taxon>
        <taxon>Gemmataceae</taxon>
        <taxon>Frigoriglobus</taxon>
    </lineage>
</organism>
<dbReference type="KEGG" id="ftj:FTUN_6473"/>